<dbReference type="EMBL" id="JAAZNV010000006">
    <property type="protein sequence ID" value="NMB91320.1"/>
    <property type="molecule type" value="Genomic_DNA"/>
</dbReference>
<gene>
    <name evidence="3" type="ORF">GYA37_00555</name>
</gene>
<dbReference type="InterPro" id="IPR006976">
    <property type="entry name" value="VanZ-like"/>
</dbReference>
<evidence type="ECO:0000259" key="2">
    <source>
        <dbReference type="Pfam" id="PF04892"/>
    </source>
</evidence>
<evidence type="ECO:0000256" key="1">
    <source>
        <dbReference type="SAM" id="Phobius"/>
    </source>
</evidence>
<feature type="domain" description="VanZ-like" evidence="2">
    <location>
        <begin position="10"/>
        <end position="109"/>
    </location>
</feature>
<comment type="caution">
    <text evidence="3">The sequence shown here is derived from an EMBL/GenBank/DDBJ whole genome shotgun (WGS) entry which is preliminary data.</text>
</comment>
<protein>
    <submittedName>
        <fullName evidence="3">VanZ family protein</fullName>
    </submittedName>
</protein>
<evidence type="ECO:0000313" key="3">
    <source>
        <dbReference type="EMBL" id="NMB91320.1"/>
    </source>
</evidence>
<accession>A0A7X9E6D6</accession>
<dbReference type="Pfam" id="PF04892">
    <property type="entry name" value="VanZ"/>
    <property type="match status" value="1"/>
</dbReference>
<keyword evidence="1" id="KW-0472">Membrane</keyword>
<feature type="transmembrane region" description="Helical" evidence="1">
    <location>
        <begin position="7"/>
        <end position="28"/>
    </location>
</feature>
<sequence>MKCSKNWIPAILLMIIIFILSSIPGKVINASVVGNEPSEISGHFILFMLLCLAYYKGTKNVLLSIFMTISYAVFDELHQVLTPLRSSSLFDVCVDTFGALISGLVLWKLLPILPKKLKNLLIK</sequence>
<keyword evidence="1" id="KW-1133">Transmembrane helix</keyword>
<reference evidence="3 4" key="1">
    <citation type="journal article" date="2020" name="Biotechnol. Biofuels">
        <title>New insights from the biogas microbiome by comprehensive genome-resolved metagenomics of nearly 1600 species originating from multiple anaerobic digesters.</title>
        <authorList>
            <person name="Campanaro S."/>
            <person name="Treu L."/>
            <person name="Rodriguez-R L.M."/>
            <person name="Kovalovszki A."/>
            <person name="Ziels R.M."/>
            <person name="Maus I."/>
            <person name="Zhu X."/>
            <person name="Kougias P.G."/>
            <person name="Basile A."/>
            <person name="Luo G."/>
            <person name="Schluter A."/>
            <person name="Konstantinidis K.T."/>
            <person name="Angelidaki I."/>
        </authorList>
    </citation>
    <scope>NUCLEOTIDE SEQUENCE [LARGE SCALE GENOMIC DNA]</scope>
    <source>
        <strain evidence="3">AS27yjCOA_202</strain>
    </source>
</reference>
<name>A0A7X9E6D6_UNCKA</name>
<feature type="transmembrane region" description="Helical" evidence="1">
    <location>
        <begin position="40"/>
        <end position="55"/>
    </location>
</feature>
<dbReference type="Proteomes" id="UP000590542">
    <property type="component" value="Unassembled WGS sequence"/>
</dbReference>
<proteinExistence type="predicted"/>
<organism evidence="3 4">
    <name type="scientific">candidate division WWE3 bacterium</name>
    <dbReference type="NCBI Taxonomy" id="2053526"/>
    <lineage>
        <taxon>Bacteria</taxon>
        <taxon>Katanobacteria</taxon>
    </lineage>
</organism>
<dbReference type="AlphaFoldDB" id="A0A7X9E6D6"/>
<evidence type="ECO:0000313" key="4">
    <source>
        <dbReference type="Proteomes" id="UP000590542"/>
    </source>
</evidence>
<keyword evidence="1" id="KW-0812">Transmembrane</keyword>
<dbReference type="NCBIfam" id="NF037970">
    <property type="entry name" value="vanZ_1"/>
    <property type="match status" value="1"/>
</dbReference>